<feature type="transmembrane region" description="Helical" evidence="1">
    <location>
        <begin position="82"/>
        <end position="101"/>
    </location>
</feature>
<protein>
    <recommendedName>
        <fullName evidence="4">MARVEL domain-containing protein</fullName>
    </recommendedName>
</protein>
<dbReference type="AlphaFoldDB" id="A0A4Q9PS52"/>
<feature type="transmembrane region" description="Helical" evidence="1">
    <location>
        <begin position="49"/>
        <end position="70"/>
    </location>
</feature>
<organism evidence="2 3">
    <name type="scientific">Dichomitus squalens</name>
    <dbReference type="NCBI Taxonomy" id="114155"/>
    <lineage>
        <taxon>Eukaryota</taxon>
        <taxon>Fungi</taxon>
        <taxon>Dikarya</taxon>
        <taxon>Basidiomycota</taxon>
        <taxon>Agaricomycotina</taxon>
        <taxon>Agaricomycetes</taxon>
        <taxon>Polyporales</taxon>
        <taxon>Polyporaceae</taxon>
        <taxon>Dichomitus</taxon>
    </lineage>
</organism>
<keyword evidence="1" id="KW-0812">Transmembrane</keyword>
<evidence type="ECO:0000256" key="1">
    <source>
        <dbReference type="SAM" id="Phobius"/>
    </source>
</evidence>
<feature type="transmembrane region" description="Helical" evidence="1">
    <location>
        <begin position="132"/>
        <end position="155"/>
    </location>
</feature>
<evidence type="ECO:0008006" key="4">
    <source>
        <dbReference type="Google" id="ProtNLM"/>
    </source>
</evidence>
<proteinExistence type="predicted"/>
<keyword evidence="3" id="KW-1185">Reference proteome</keyword>
<sequence>MTTDALRMGALTGCLRLIALATITAIIAQAMGQLTLNLSPGVLTADLTYAQLGVASGVLTILSLPLILLYDMAQEKPYSATVILELVWMLLLVVLWIVAGVKTMGITGSMFKNCSSFTNATLQGLCGDAQTLVIFALLSAGILALYTAALTFVAVGSSSKGKPIWTHFSMPGAKRH</sequence>
<evidence type="ECO:0000313" key="2">
    <source>
        <dbReference type="EMBL" id="TBU57219.1"/>
    </source>
</evidence>
<dbReference type="STRING" id="114155.A0A4Q9PS52"/>
<reference evidence="2 3" key="1">
    <citation type="submission" date="2019-01" db="EMBL/GenBank/DDBJ databases">
        <title>Draft genome sequences of three monokaryotic isolates of the white-rot basidiomycete fungus Dichomitus squalens.</title>
        <authorList>
            <consortium name="DOE Joint Genome Institute"/>
            <person name="Lopez S.C."/>
            <person name="Andreopoulos B."/>
            <person name="Pangilinan J."/>
            <person name="Lipzen A."/>
            <person name="Riley R."/>
            <person name="Ahrendt S."/>
            <person name="Ng V."/>
            <person name="Barry K."/>
            <person name="Daum C."/>
            <person name="Grigoriev I.V."/>
            <person name="Hilden K.S."/>
            <person name="Makela M.R."/>
            <person name="de Vries R.P."/>
        </authorList>
    </citation>
    <scope>NUCLEOTIDE SEQUENCE [LARGE SCALE GENOMIC DNA]</scope>
    <source>
        <strain evidence="2 3">CBS 464.89</strain>
    </source>
</reference>
<keyword evidence="1" id="KW-0472">Membrane</keyword>
<gene>
    <name evidence="2" type="ORF">BD310DRAFT_907310</name>
</gene>
<dbReference type="EMBL" id="ML145140">
    <property type="protein sequence ID" value="TBU57219.1"/>
    <property type="molecule type" value="Genomic_DNA"/>
</dbReference>
<evidence type="ECO:0000313" key="3">
    <source>
        <dbReference type="Proteomes" id="UP000292082"/>
    </source>
</evidence>
<accession>A0A4Q9PS52</accession>
<dbReference type="Proteomes" id="UP000292082">
    <property type="component" value="Unassembled WGS sequence"/>
</dbReference>
<name>A0A4Q9PS52_9APHY</name>
<keyword evidence="1" id="KW-1133">Transmembrane helix</keyword>